<dbReference type="Pfam" id="PF03992">
    <property type="entry name" value="ABM"/>
    <property type="match status" value="1"/>
</dbReference>
<sequence length="147" mass="16832">MLSNAKNHYLIAIPFTINLMKILKSSICALLLMGMSLFESVAQNKPNEGKITVFIKYKTQPSKEDMALKALQELIAKVKKEPHYVSIVLHVDPNDKSNILLYEQWADEDYYKGAHMKTAHLLQFINDSRQFLAGPPDISFWKAQNLH</sequence>
<dbReference type="PANTHER" id="PTHR33336">
    <property type="entry name" value="QUINOL MONOOXYGENASE YGIN-RELATED"/>
    <property type="match status" value="1"/>
</dbReference>
<dbReference type="InterPro" id="IPR011008">
    <property type="entry name" value="Dimeric_a/b-barrel"/>
</dbReference>
<dbReference type="GO" id="GO:0003824">
    <property type="term" value="F:catalytic activity"/>
    <property type="evidence" value="ECO:0007669"/>
    <property type="project" value="TreeGrafter"/>
</dbReference>
<dbReference type="AlphaFoldDB" id="A0A344TFH7"/>
<dbReference type="InterPro" id="IPR050744">
    <property type="entry name" value="AI-2_Isomerase_LsrG"/>
</dbReference>
<dbReference type="Proteomes" id="UP000251993">
    <property type="component" value="Chromosome"/>
</dbReference>
<dbReference type="InterPro" id="IPR007138">
    <property type="entry name" value="ABM_dom"/>
</dbReference>
<protein>
    <recommendedName>
        <fullName evidence="1">ABM domain-containing protein</fullName>
    </recommendedName>
</protein>
<dbReference type="OrthoDB" id="678044at2"/>
<accession>A0A344TFH7</accession>
<dbReference type="Gene3D" id="3.30.70.100">
    <property type="match status" value="1"/>
</dbReference>
<dbReference type="SUPFAM" id="SSF54909">
    <property type="entry name" value="Dimeric alpha+beta barrel"/>
    <property type="match status" value="1"/>
</dbReference>
<dbReference type="PROSITE" id="PS51725">
    <property type="entry name" value="ABM"/>
    <property type="match status" value="1"/>
</dbReference>
<dbReference type="KEGG" id="run:DR864_06460"/>
<name>A0A344TFH7_9BACT</name>
<organism evidence="2 3">
    <name type="scientific">Runella rosea</name>
    <dbReference type="NCBI Taxonomy" id="2259595"/>
    <lineage>
        <taxon>Bacteria</taxon>
        <taxon>Pseudomonadati</taxon>
        <taxon>Bacteroidota</taxon>
        <taxon>Cytophagia</taxon>
        <taxon>Cytophagales</taxon>
        <taxon>Spirosomataceae</taxon>
        <taxon>Runella</taxon>
    </lineage>
</organism>
<dbReference type="PANTHER" id="PTHR33336:SF15">
    <property type="entry name" value="ABM DOMAIN-CONTAINING PROTEIN"/>
    <property type="match status" value="1"/>
</dbReference>
<gene>
    <name evidence="2" type="ORF">DR864_06460</name>
</gene>
<reference evidence="2 3" key="1">
    <citation type="submission" date="2018-07" db="EMBL/GenBank/DDBJ databases">
        <title>Genome sequencing of Runella.</title>
        <authorList>
            <person name="Baek M.-G."/>
            <person name="Yi H."/>
        </authorList>
    </citation>
    <scope>NUCLEOTIDE SEQUENCE [LARGE SCALE GENOMIC DNA]</scope>
    <source>
        <strain evidence="2 3">HYN0085</strain>
    </source>
</reference>
<evidence type="ECO:0000259" key="1">
    <source>
        <dbReference type="PROSITE" id="PS51725"/>
    </source>
</evidence>
<dbReference type="EMBL" id="CP030850">
    <property type="protein sequence ID" value="AXE17398.1"/>
    <property type="molecule type" value="Genomic_DNA"/>
</dbReference>
<evidence type="ECO:0000313" key="3">
    <source>
        <dbReference type="Proteomes" id="UP000251993"/>
    </source>
</evidence>
<keyword evidence="3" id="KW-1185">Reference proteome</keyword>
<feature type="domain" description="ABM" evidence="1">
    <location>
        <begin position="51"/>
        <end position="140"/>
    </location>
</feature>
<evidence type="ECO:0000313" key="2">
    <source>
        <dbReference type="EMBL" id="AXE17398.1"/>
    </source>
</evidence>
<proteinExistence type="predicted"/>